<dbReference type="InterPro" id="IPR051677">
    <property type="entry name" value="AfsR-DnrI-RedD_regulator"/>
</dbReference>
<accession>A0A915U8M7</accession>
<feature type="domain" description="Bacterial transcriptional activator" evidence="1">
    <location>
        <begin position="507"/>
        <end position="641"/>
    </location>
</feature>
<organism evidence="2 3">
    <name type="scientific">Desulfolithobacter dissulfuricans</name>
    <dbReference type="NCBI Taxonomy" id="2795293"/>
    <lineage>
        <taxon>Bacteria</taxon>
        <taxon>Pseudomonadati</taxon>
        <taxon>Thermodesulfobacteriota</taxon>
        <taxon>Desulfobulbia</taxon>
        <taxon>Desulfobulbales</taxon>
        <taxon>Desulfobulbaceae</taxon>
        <taxon>Desulfolithobacter</taxon>
    </lineage>
</organism>
<dbReference type="SUPFAM" id="SSF48452">
    <property type="entry name" value="TPR-like"/>
    <property type="match status" value="2"/>
</dbReference>
<evidence type="ECO:0000259" key="1">
    <source>
        <dbReference type="SMART" id="SM01043"/>
    </source>
</evidence>
<dbReference type="Gene3D" id="1.25.40.10">
    <property type="entry name" value="Tetratricopeptide repeat domain"/>
    <property type="match status" value="2"/>
</dbReference>
<sequence length="645" mass="71952">MVAGRDEFRLPPRIHFLRESLKEEPSLQIYDQLYVTFLFIDDLEGAYGCVGAAIGAIWASGRDFRLYELWMCRADFLLRRIREVSSLAVASLLGYMALAELTGQGNLDLAVMPYTVQQHWAEKSESVSLRLLHASTAAFCSFWSGDLTNAEFLLSENLALSELLEASSLSTLLFHSCLGLCRVIKGESSEGLAMLAGVVKHGAMARFPLSITLHLYTNYLYGLCLEGDLVMIQEVADFIMDKTILPCNYYHLACMHFCLAIAALRLGTPRKALLHAEAALQRGRMSNSQLIAPIAALIRGQALADLEENAQAMDHFNRWLPRWQDRGFTLFASTAFLELAMIHVRLGNRPLAAGYFERAGAVLPKGESLLALYRGRKFIEKIERGLYAPLPPGAVSPAPVQGPPIRIQMLGGFRVTINGQEVYDRMWKGRRSKELLWAIIALGGTKVSQEKLALLLWPDSDGDRALNNLKMALSRLRKVATPGLEEGTTWLAVKHKRVSLVSALCRVDSLAFVQAMKRPGKENCRELQQVLCSYRDEFLPDQEEWWIVDCRKKLRALFVRGALQLAGNGTGDKDVVLALLEQACHADPLHETVYASLMEQYMEAGYPVYALNIFRRAEKVISAQTGRQPGPKLHALARKAKKIIS</sequence>
<keyword evidence="3" id="KW-1185">Reference proteome</keyword>
<dbReference type="PANTHER" id="PTHR35807:SF2">
    <property type="entry name" value="TRANSCRIPTIONAL ACTIVATOR DOMAIN"/>
    <property type="match status" value="1"/>
</dbReference>
<dbReference type="KEGG" id="ddu:GF1_05420"/>
<name>A0A915U8M7_9BACT</name>
<dbReference type="EMBL" id="AP024233">
    <property type="protein sequence ID" value="BCO08166.1"/>
    <property type="molecule type" value="Genomic_DNA"/>
</dbReference>
<reference evidence="2" key="1">
    <citation type="submission" date="2020-12" db="EMBL/GenBank/DDBJ databases">
        <title>Desulfobium dissulfuricans gen. nov., sp. nov., a novel mesophilic, sulfate-reducing bacterium isolated from a deep-sea hydrothermal vent.</title>
        <authorList>
            <person name="Hashimoto Y."/>
            <person name="Tame A."/>
            <person name="Sawayama S."/>
            <person name="Miyazaki J."/>
            <person name="Takai K."/>
            <person name="Nakagawa S."/>
        </authorList>
    </citation>
    <scope>NUCLEOTIDE SEQUENCE</scope>
    <source>
        <strain evidence="2">GF1</strain>
    </source>
</reference>
<dbReference type="PANTHER" id="PTHR35807">
    <property type="entry name" value="TRANSCRIPTIONAL REGULATOR REDD-RELATED"/>
    <property type="match status" value="1"/>
</dbReference>
<dbReference type="InterPro" id="IPR036388">
    <property type="entry name" value="WH-like_DNA-bd_sf"/>
</dbReference>
<dbReference type="InterPro" id="IPR005158">
    <property type="entry name" value="BTAD"/>
</dbReference>
<dbReference type="AlphaFoldDB" id="A0A915U8M7"/>
<evidence type="ECO:0000313" key="2">
    <source>
        <dbReference type="EMBL" id="BCO08166.1"/>
    </source>
</evidence>
<proteinExistence type="predicted"/>
<dbReference type="Pfam" id="PF03704">
    <property type="entry name" value="BTAD"/>
    <property type="match status" value="1"/>
</dbReference>
<protein>
    <recommendedName>
        <fullName evidence="1">Bacterial transcriptional activator domain-containing protein</fullName>
    </recommendedName>
</protein>
<evidence type="ECO:0000313" key="3">
    <source>
        <dbReference type="Proteomes" id="UP001063350"/>
    </source>
</evidence>
<dbReference type="InterPro" id="IPR011990">
    <property type="entry name" value="TPR-like_helical_dom_sf"/>
</dbReference>
<dbReference type="Proteomes" id="UP001063350">
    <property type="component" value="Chromosome"/>
</dbReference>
<dbReference type="Gene3D" id="1.10.10.10">
    <property type="entry name" value="Winged helix-like DNA-binding domain superfamily/Winged helix DNA-binding domain"/>
    <property type="match status" value="1"/>
</dbReference>
<gene>
    <name evidence="2" type="ORF">GF1_05420</name>
</gene>
<dbReference type="SMART" id="SM01043">
    <property type="entry name" value="BTAD"/>
    <property type="match status" value="1"/>
</dbReference>